<reference evidence="1 2" key="1">
    <citation type="submission" date="2022-05" db="EMBL/GenBank/DDBJ databases">
        <authorList>
            <consortium name="Genoscope - CEA"/>
            <person name="William W."/>
        </authorList>
    </citation>
    <scope>NUCLEOTIDE SEQUENCE [LARGE SCALE GENOMIC DNA]</scope>
</reference>
<proteinExistence type="predicted"/>
<gene>
    <name evidence="1" type="ORF">PEVE_00010567</name>
</gene>
<accession>A0ABN8LVE6</accession>
<dbReference type="Proteomes" id="UP001159427">
    <property type="component" value="Unassembled WGS sequence"/>
</dbReference>
<name>A0ABN8LVE6_9CNID</name>
<protein>
    <submittedName>
        <fullName evidence="1">Uncharacterized protein</fullName>
    </submittedName>
</protein>
<evidence type="ECO:0000313" key="2">
    <source>
        <dbReference type="Proteomes" id="UP001159427"/>
    </source>
</evidence>
<sequence length="110" mass="12576">MAARSPPNSRRRSWKFQVDVYLHATCLTNSFKRKIMNKKLLCAVLLMLVAVAIVCHGAQPPSDLRLRQGKKRSFQFVIKKREYCAKARRVCSPVEDSLNDEPALADFNPE</sequence>
<evidence type="ECO:0000313" key="1">
    <source>
        <dbReference type="EMBL" id="CAH3021260.1"/>
    </source>
</evidence>
<comment type="caution">
    <text evidence="1">The sequence shown here is derived from an EMBL/GenBank/DDBJ whole genome shotgun (WGS) entry which is preliminary data.</text>
</comment>
<keyword evidence="2" id="KW-1185">Reference proteome</keyword>
<organism evidence="1 2">
    <name type="scientific">Porites evermanni</name>
    <dbReference type="NCBI Taxonomy" id="104178"/>
    <lineage>
        <taxon>Eukaryota</taxon>
        <taxon>Metazoa</taxon>
        <taxon>Cnidaria</taxon>
        <taxon>Anthozoa</taxon>
        <taxon>Hexacorallia</taxon>
        <taxon>Scleractinia</taxon>
        <taxon>Fungiina</taxon>
        <taxon>Poritidae</taxon>
        <taxon>Porites</taxon>
    </lineage>
</organism>
<dbReference type="EMBL" id="CALNXI010000175">
    <property type="protein sequence ID" value="CAH3021260.1"/>
    <property type="molecule type" value="Genomic_DNA"/>
</dbReference>